<dbReference type="AlphaFoldDB" id="A0AAV4QPT4"/>
<proteinExistence type="predicted"/>
<dbReference type="Proteomes" id="UP001054945">
    <property type="component" value="Unassembled WGS sequence"/>
</dbReference>
<gene>
    <name evidence="2" type="ORF">CEXT_44601</name>
</gene>
<evidence type="ECO:0000313" key="3">
    <source>
        <dbReference type="Proteomes" id="UP001054945"/>
    </source>
</evidence>
<reference evidence="2 3" key="1">
    <citation type="submission" date="2021-06" db="EMBL/GenBank/DDBJ databases">
        <title>Caerostris extrusa draft genome.</title>
        <authorList>
            <person name="Kono N."/>
            <person name="Arakawa K."/>
        </authorList>
    </citation>
    <scope>NUCLEOTIDE SEQUENCE [LARGE SCALE GENOMIC DNA]</scope>
</reference>
<keyword evidence="3" id="KW-1185">Reference proteome</keyword>
<feature type="region of interest" description="Disordered" evidence="1">
    <location>
        <begin position="141"/>
        <end position="161"/>
    </location>
</feature>
<sequence length="161" mass="17410">MISCYSSYRGFISRFKPPSGASHLAGAPPFGQHHSAPEDLDRPVEPRWVLCSRWDAAETTLQRLSPGCAISVLFPEDKSLANSNNPNVGMDFYPLVAPICAAIRQLLCTPAVEFQPLVTAGPSPAGSASSLLQQIGSGVQSLSENNDLDDGWKTKRERKLQ</sequence>
<comment type="caution">
    <text evidence="2">The sequence shown here is derived from an EMBL/GenBank/DDBJ whole genome shotgun (WGS) entry which is preliminary data.</text>
</comment>
<evidence type="ECO:0000313" key="2">
    <source>
        <dbReference type="EMBL" id="GIY09543.1"/>
    </source>
</evidence>
<feature type="compositionally biased region" description="Basic and acidic residues" evidence="1">
    <location>
        <begin position="150"/>
        <end position="161"/>
    </location>
</feature>
<dbReference type="EMBL" id="BPLR01006398">
    <property type="protein sequence ID" value="GIY09543.1"/>
    <property type="molecule type" value="Genomic_DNA"/>
</dbReference>
<accession>A0AAV4QPT4</accession>
<name>A0AAV4QPT4_CAEEX</name>
<protein>
    <submittedName>
        <fullName evidence="2">Uncharacterized protein</fullName>
    </submittedName>
</protein>
<evidence type="ECO:0000256" key="1">
    <source>
        <dbReference type="SAM" id="MobiDB-lite"/>
    </source>
</evidence>
<organism evidence="2 3">
    <name type="scientific">Caerostris extrusa</name>
    <name type="common">Bark spider</name>
    <name type="synonym">Caerostris bankana</name>
    <dbReference type="NCBI Taxonomy" id="172846"/>
    <lineage>
        <taxon>Eukaryota</taxon>
        <taxon>Metazoa</taxon>
        <taxon>Ecdysozoa</taxon>
        <taxon>Arthropoda</taxon>
        <taxon>Chelicerata</taxon>
        <taxon>Arachnida</taxon>
        <taxon>Araneae</taxon>
        <taxon>Araneomorphae</taxon>
        <taxon>Entelegynae</taxon>
        <taxon>Araneoidea</taxon>
        <taxon>Araneidae</taxon>
        <taxon>Caerostris</taxon>
    </lineage>
</organism>